<feature type="region of interest" description="Disordered" evidence="5">
    <location>
        <begin position="302"/>
        <end position="325"/>
    </location>
</feature>
<feature type="compositionally biased region" description="Polar residues" evidence="5">
    <location>
        <begin position="314"/>
        <end position="325"/>
    </location>
</feature>
<sequence length="404" mass="43927">MFSLSMPTINGRLPSNPLSRYLPEPWTSLPDLWWPMRPPVEAHAPQRGAPFTIPRPAAAPTTAAAPLRMSKPSRISAPKVTAESSLGEHTPLPKNTVFLPPVAPPPHTIVLPTIIAPALHLAPPMTFPTGYAYTNTAPAPFHSAPAPMFSGPSPFFVNPAAFQPVPLPISDAATRFHIAPVHSIPQHPYIAGPSTTSQVDFNTQAAEGDRQRSLKRSRSGAHYDDCDDYHYLPPAQKASHRRSAGGRSEGTGTPSRSRWGYIPEAATHPETFASRVEGMETLPSTAEHSGIAPSGTVLHQQAQEHGQPGAPAHTHTNSPPSTTKGVKTAYCTDCNKWFRGPKELERHQTSTKAHGATRDFECPTCGTDFLRKDTMNHHQLIHARGQAIAEEGWEEEEDWEEECA</sequence>
<dbReference type="SMART" id="SM00355">
    <property type="entry name" value="ZnF_C2H2"/>
    <property type="match status" value="2"/>
</dbReference>
<keyword evidence="3" id="KW-0862">Zinc</keyword>
<protein>
    <recommendedName>
        <fullName evidence="6">C2H2-type domain-containing protein</fullName>
    </recommendedName>
</protein>
<organism evidence="7 8">
    <name type="scientific">Bondarzewia mesenterica</name>
    <dbReference type="NCBI Taxonomy" id="1095465"/>
    <lineage>
        <taxon>Eukaryota</taxon>
        <taxon>Fungi</taxon>
        <taxon>Dikarya</taxon>
        <taxon>Basidiomycota</taxon>
        <taxon>Agaricomycotina</taxon>
        <taxon>Agaricomycetes</taxon>
        <taxon>Russulales</taxon>
        <taxon>Bondarzewiaceae</taxon>
        <taxon>Bondarzewia</taxon>
    </lineage>
</organism>
<dbReference type="SUPFAM" id="SSF57667">
    <property type="entry name" value="beta-beta-alpha zinc fingers"/>
    <property type="match status" value="1"/>
</dbReference>
<evidence type="ECO:0000259" key="6">
    <source>
        <dbReference type="PROSITE" id="PS50157"/>
    </source>
</evidence>
<feature type="domain" description="C2H2-type" evidence="6">
    <location>
        <begin position="329"/>
        <end position="359"/>
    </location>
</feature>
<dbReference type="OrthoDB" id="654211at2759"/>
<evidence type="ECO:0000256" key="2">
    <source>
        <dbReference type="ARBA" id="ARBA00022771"/>
    </source>
</evidence>
<keyword evidence="1" id="KW-0479">Metal-binding</keyword>
<keyword evidence="8" id="KW-1185">Reference proteome</keyword>
<feature type="region of interest" description="Disordered" evidence="5">
    <location>
        <begin position="204"/>
        <end position="260"/>
    </location>
</feature>
<dbReference type="InterPro" id="IPR013087">
    <property type="entry name" value="Znf_C2H2_type"/>
</dbReference>
<reference evidence="7 8" key="1">
    <citation type="submission" date="2019-02" db="EMBL/GenBank/DDBJ databases">
        <title>Genome sequencing of the rare red list fungi Bondarzewia mesenterica.</title>
        <authorList>
            <person name="Buettner E."/>
            <person name="Kellner H."/>
        </authorList>
    </citation>
    <scope>NUCLEOTIDE SEQUENCE [LARGE SCALE GENOMIC DNA]</scope>
    <source>
        <strain evidence="7 8">DSM 108281</strain>
    </source>
</reference>
<dbReference type="Pfam" id="PF12171">
    <property type="entry name" value="zf-C2H2_jaz"/>
    <property type="match status" value="1"/>
</dbReference>
<feature type="domain" description="C2H2-type" evidence="6">
    <location>
        <begin position="360"/>
        <end position="387"/>
    </location>
</feature>
<comment type="caution">
    <text evidence="7">The sequence shown here is derived from an EMBL/GenBank/DDBJ whole genome shotgun (WGS) entry which is preliminary data.</text>
</comment>
<dbReference type="PROSITE" id="PS00028">
    <property type="entry name" value="ZINC_FINGER_C2H2_1"/>
    <property type="match status" value="1"/>
</dbReference>
<feature type="compositionally biased region" description="Basic and acidic residues" evidence="5">
    <location>
        <begin position="221"/>
        <end position="230"/>
    </location>
</feature>
<evidence type="ECO:0000256" key="4">
    <source>
        <dbReference type="PROSITE-ProRule" id="PRU00042"/>
    </source>
</evidence>
<proteinExistence type="predicted"/>
<evidence type="ECO:0000313" key="8">
    <source>
        <dbReference type="Proteomes" id="UP000310158"/>
    </source>
</evidence>
<accession>A0A4S4L5Q3</accession>
<evidence type="ECO:0000256" key="3">
    <source>
        <dbReference type="ARBA" id="ARBA00022833"/>
    </source>
</evidence>
<dbReference type="EMBL" id="SGPL01001083">
    <property type="protein sequence ID" value="THH04910.1"/>
    <property type="molecule type" value="Genomic_DNA"/>
</dbReference>
<evidence type="ECO:0000313" key="7">
    <source>
        <dbReference type="EMBL" id="THH04910.1"/>
    </source>
</evidence>
<evidence type="ECO:0000256" key="1">
    <source>
        <dbReference type="ARBA" id="ARBA00022723"/>
    </source>
</evidence>
<dbReference type="AlphaFoldDB" id="A0A4S4L5Q3"/>
<name>A0A4S4L5Q3_9AGAM</name>
<dbReference type="PROSITE" id="PS50157">
    <property type="entry name" value="ZINC_FINGER_C2H2_2"/>
    <property type="match status" value="2"/>
</dbReference>
<dbReference type="GO" id="GO:0008270">
    <property type="term" value="F:zinc ion binding"/>
    <property type="evidence" value="ECO:0007669"/>
    <property type="project" value="UniProtKB-KW"/>
</dbReference>
<dbReference type="InterPro" id="IPR036236">
    <property type="entry name" value="Znf_C2H2_sf"/>
</dbReference>
<dbReference type="Proteomes" id="UP000310158">
    <property type="component" value="Unassembled WGS sequence"/>
</dbReference>
<keyword evidence="2 4" id="KW-0863">Zinc-finger</keyword>
<evidence type="ECO:0000256" key="5">
    <source>
        <dbReference type="SAM" id="MobiDB-lite"/>
    </source>
</evidence>
<dbReference type="InterPro" id="IPR022755">
    <property type="entry name" value="Znf_C2H2_jaz"/>
</dbReference>
<gene>
    <name evidence="7" type="ORF">EW146_g10045</name>
</gene>
<dbReference type="Gene3D" id="3.30.160.60">
    <property type="entry name" value="Classic Zinc Finger"/>
    <property type="match status" value="1"/>
</dbReference>